<evidence type="ECO:0000256" key="2">
    <source>
        <dbReference type="ARBA" id="ARBA00022759"/>
    </source>
</evidence>
<evidence type="ECO:0000256" key="1">
    <source>
        <dbReference type="ARBA" id="ARBA00022722"/>
    </source>
</evidence>
<proteinExistence type="predicted"/>
<dbReference type="InterPro" id="IPR008613">
    <property type="entry name" value="Excalibur_Ca-bd_domain"/>
</dbReference>
<reference evidence="7" key="1">
    <citation type="submission" date="2022-08" db="EMBL/GenBank/DDBJ databases">
        <title>Genomic Encyclopedia of Type Strains, Phase V (KMG-V): Genome sequencing to study the core and pangenomes of soil and plant-associated prokaryotes.</title>
        <authorList>
            <person name="Whitman W."/>
        </authorList>
    </citation>
    <scope>NUCLEOTIDE SEQUENCE</scope>
    <source>
        <strain evidence="7">0</strain>
    </source>
</reference>
<dbReference type="InterPro" id="IPR016071">
    <property type="entry name" value="Staphylococal_nuclease_OB-fold"/>
</dbReference>
<keyword evidence="5" id="KW-0732">Signal</keyword>
<dbReference type="EMBL" id="JANUAU010000018">
    <property type="protein sequence ID" value="MCS3679337.1"/>
    <property type="molecule type" value="Genomic_DNA"/>
</dbReference>
<dbReference type="Pfam" id="PF00565">
    <property type="entry name" value="SNase"/>
    <property type="match status" value="1"/>
</dbReference>
<feature type="chain" id="PRO_5040913735" evidence="5">
    <location>
        <begin position="22"/>
        <end position="217"/>
    </location>
</feature>
<dbReference type="Gene3D" id="2.40.50.90">
    <property type="match status" value="1"/>
</dbReference>
<gene>
    <name evidence="7" type="ORF">GGP71_003288</name>
</gene>
<dbReference type="AlphaFoldDB" id="A0A9X2THK0"/>
<dbReference type="RefSeq" id="WP_259081131.1">
    <property type="nucleotide sequence ID" value="NZ_JANUAU010000018.1"/>
</dbReference>
<dbReference type="Pfam" id="PF05901">
    <property type="entry name" value="Excalibur"/>
    <property type="match status" value="1"/>
</dbReference>
<dbReference type="SMART" id="SM00894">
    <property type="entry name" value="Excalibur"/>
    <property type="match status" value="1"/>
</dbReference>
<evidence type="ECO:0000256" key="3">
    <source>
        <dbReference type="ARBA" id="ARBA00022801"/>
    </source>
</evidence>
<organism evidence="7 8">
    <name type="scientific">Salinibacter ruber</name>
    <dbReference type="NCBI Taxonomy" id="146919"/>
    <lineage>
        <taxon>Bacteria</taxon>
        <taxon>Pseudomonadati</taxon>
        <taxon>Rhodothermota</taxon>
        <taxon>Rhodothermia</taxon>
        <taxon>Rhodothermales</taxon>
        <taxon>Salinibacteraceae</taxon>
        <taxon>Salinibacter</taxon>
    </lineage>
</organism>
<feature type="region of interest" description="Disordered" evidence="4">
    <location>
        <begin position="145"/>
        <end position="217"/>
    </location>
</feature>
<feature type="compositionally biased region" description="Basic and acidic residues" evidence="4">
    <location>
        <begin position="189"/>
        <end position="203"/>
    </location>
</feature>
<evidence type="ECO:0000256" key="5">
    <source>
        <dbReference type="SAM" id="SignalP"/>
    </source>
</evidence>
<evidence type="ECO:0000313" key="8">
    <source>
        <dbReference type="Proteomes" id="UP001155027"/>
    </source>
</evidence>
<name>A0A9X2THK0_9BACT</name>
<keyword evidence="3" id="KW-0378">Hydrolase</keyword>
<dbReference type="PANTHER" id="PTHR12302">
    <property type="entry name" value="EBNA2 BINDING PROTEIN P100"/>
    <property type="match status" value="1"/>
</dbReference>
<accession>A0A9X2THK0</accession>
<dbReference type="PROSITE" id="PS50830">
    <property type="entry name" value="TNASE_3"/>
    <property type="match status" value="1"/>
</dbReference>
<feature type="domain" description="TNase-like" evidence="6">
    <location>
        <begin position="30"/>
        <end position="152"/>
    </location>
</feature>
<keyword evidence="2 7" id="KW-0255">Endonuclease</keyword>
<dbReference type="Proteomes" id="UP001155027">
    <property type="component" value="Unassembled WGS sequence"/>
</dbReference>
<dbReference type="SMART" id="SM00318">
    <property type="entry name" value="SNc"/>
    <property type="match status" value="1"/>
</dbReference>
<dbReference type="SUPFAM" id="SSF50199">
    <property type="entry name" value="Staphylococcal nuclease"/>
    <property type="match status" value="1"/>
</dbReference>
<evidence type="ECO:0000256" key="4">
    <source>
        <dbReference type="SAM" id="MobiDB-lite"/>
    </source>
</evidence>
<evidence type="ECO:0000313" key="7">
    <source>
        <dbReference type="EMBL" id="MCS3679337.1"/>
    </source>
</evidence>
<keyword evidence="1" id="KW-0540">Nuclease</keyword>
<protein>
    <submittedName>
        <fullName evidence="7">Endonuclease YncB(Thermonuclease family)</fullName>
    </submittedName>
</protein>
<dbReference type="PANTHER" id="PTHR12302:SF3">
    <property type="entry name" value="SERINE_THREONINE-PROTEIN KINASE 31"/>
    <property type="match status" value="1"/>
</dbReference>
<dbReference type="GO" id="GO:0004519">
    <property type="term" value="F:endonuclease activity"/>
    <property type="evidence" value="ECO:0007669"/>
    <property type="project" value="UniProtKB-KW"/>
</dbReference>
<dbReference type="InterPro" id="IPR035437">
    <property type="entry name" value="SNase_OB-fold_sf"/>
</dbReference>
<feature type="signal peptide" evidence="5">
    <location>
        <begin position="1"/>
        <end position="21"/>
    </location>
</feature>
<sequence>MRRFRLLLAAIILCGAVPLSAVQAQVEPGQTFTARVVDVTDGDTFGVRRSAGGEVTIRLRGVDAPESDQPYGTAATRAARRYVGGKDVRVSVEEIGRYGRAVARLEVQGGDLGAMLIGDGLAWHYDEYAPNESEYRRLERQARNAKRGLWSQGNPTPPWEWRDRTSGPGETSVKDRDCSNFDTQPEAQRFFERHQPGDPHNLDGDGDGQACESLPGG</sequence>
<dbReference type="GO" id="GO:0016787">
    <property type="term" value="F:hydrolase activity"/>
    <property type="evidence" value="ECO:0007669"/>
    <property type="project" value="UniProtKB-KW"/>
</dbReference>
<evidence type="ECO:0000259" key="6">
    <source>
        <dbReference type="PROSITE" id="PS50830"/>
    </source>
</evidence>
<comment type="caution">
    <text evidence="7">The sequence shown here is derived from an EMBL/GenBank/DDBJ whole genome shotgun (WGS) entry which is preliminary data.</text>
</comment>